<organism evidence="2 3">
    <name type="scientific">Gossypium australe</name>
    <dbReference type="NCBI Taxonomy" id="47621"/>
    <lineage>
        <taxon>Eukaryota</taxon>
        <taxon>Viridiplantae</taxon>
        <taxon>Streptophyta</taxon>
        <taxon>Embryophyta</taxon>
        <taxon>Tracheophyta</taxon>
        <taxon>Spermatophyta</taxon>
        <taxon>Magnoliopsida</taxon>
        <taxon>eudicotyledons</taxon>
        <taxon>Gunneridae</taxon>
        <taxon>Pentapetalae</taxon>
        <taxon>rosids</taxon>
        <taxon>malvids</taxon>
        <taxon>Malvales</taxon>
        <taxon>Malvaceae</taxon>
        <taxon>Malvoideae</taxon>
        <taxon>Gossypium</taxon>
    </lineage>
</organism>
<name>A0A5B6W996_9ROSI</name>
<protein>
    <submittedName>
        <fullName evidence="2">Mutant gag-pol polyprotein</fullName>
    </submittedName>
</protein>
<gene>
    <name evidence="2" type="ORF">EPI10_011576</name>
</gene>
<comment type="caution">
    <text evidence="2">The sequence shown here is derived from an EMBL/GenBank/DDBJ whole genome shotgun (WGS) entry which is preliminary data.</text>
</comment>
<proteinExistence type="predicted"/>
<dbReference type="PANTHER" id="PTHR35046">
    <property type="entry name" value="ZINC KNUCKLE (CCHC-TYPE) FAMILY PROTEIN"/>
    <property type="match status" value="1"/>
</dbReference>
<sequence>MRNNQDEYYGNSVLESDQASNRNMRRHGCKSQEPRGPNQVDDNLGNIKVQIPSFQGRINLEAYLEWEKKIELVKIAIIEFSNYAIIRWDQLTLNRKHNEERPKLQNLTQGNQSVDDYFKEMEISMIRANVDED</sequence>
<feature type="region of interest" description="Disordered" evidence="1">
    <location>
        <begin position="1"/>
        <end position="44"/>
    </location>
</feature>
<feature type="compositionally biased region" description="Polar residues" evidence="1">
    <location>
        <begin position="13"/>
        <end position="22"/>
    </location>
</feature>
<evidence type="ECO:0000313" key="3">
    <source>
        <dbReference type="Proteomes" id="UP000325315"/>
    </source>
</evidence>
<keyword evidence="3" id="KW-1185">Reference proteome</keyword>
<reference evidence="3" key="1">
    <citation type="journal article" date="2019" name="Plant Biotechnol. J.">
        <title>Genome sequencing of the Australian wild diploid species Gossypium australe highlights disease resistance and delayed gland morphogenesis.</title>
        <authorList>
            <person name="Cai Y."/>
            <person name="Cai X."/>
            <person name="Wang Q."/>
            <person name="Wang P."/>
            <person name="Zhang Y."/>
            <person name="Cai C."/>
            <person name="Xu Y."/>
            <person name="Wang K."/>
            <person name="Zhou Z."/>
            <person name="Wang C."/>
            <person name="Geng S."/>
            <person name="Li B."/>
            <person name="Dong Q."/>
            <person name="Hou Y."/>
            <person name="Wang H."/>
            <person name="Ai P."/>
            <person name="Liu Z."/>
            <person name="Yi F."/>
            <person name="Sun M."/>
            <person name="An G."/>
            <person name="Cheng J."/>
            <person name="Zhang Y."/>
            <person name="Shi Q."/>
            <person name="Xie Y."/>
            <person name="Shi X."/>
            <person name="Chang Y."/>
            <person name="Huang F."/>
            <person name="Chen Y."/>
            <person name="Hong S."/>
            <person name="Mi L."/>
            <person name="Sun Q."/>
            <person name="Zhang L."/>
            <person name="Zhou B."/>
            <person name="Peng R."/>
            <person name="Zhang X."/>
            <person name="Liu F."/>
        </authorList>
    </citation>
    <scope>NUCLEOTIDE SEQUENCE [LARGE SCALE GENOMIC DNA]</scope>
    <source>
        <strain evidence="3">cv. PA1801</strain>
    </source>
</reference>
<dbReference type="OrthoDB" id="1000896at2759"/>
<accession>A0A5B6W996</accession>
<dbReference type="PANTHER" id="PTHR35046:SF9">
    <property type="entry name" value="RNA-DIRECTED DNA POLYMERASE"/>
    <property type="match status" value="1"/>
</dbReference>
<evidence type="ECO:0000256" key="1">
    <source>
        <dbReference type="SAM" id="MobiDB-lite"/>
    </source>
</evidence>
<dbReference type="Proteomes" id="UP000325315">
    <property type="component" value="Unassembled WGS sequence"/>
</dbReference>
<dbReference type="EMBL" id="SMMG02000004">
    <property type="protein sequence ID" value="KAA3477707.1"/>
    <property type="molecule type" value="Genomic_DNA"/>
</dbReference>
<dbReference type="AlphaFoldDB" id="A0A5B6W996"/>
<evidence type="ECO:0000313" key="2">
    <source>
        <dbReference type="EMBL" id="KAA3477707.1"/>
    </source>
</evidence>